<feature type="transmembrane region" description="Helical" evidence="2">
    <location>
        <begin position="39"/>
        <end position="61"/>
    </location>
</feature>
<feature type="transmembrane region" description="Helical" evidence="2">
    <location>
        <begin position="147"/>
        <end position="167"/>
    </location>
</feature>
<dbReference type="AlphaFoldDB" id="A0A3N4VXQ5"/>
<evidence type="ECO:0000313" key="4">
    <source>
        <dbReference type="Proteomes" id="UP000269708"/>
    </source>
</evidence>
<keyword evidence="4" id="KW-1185">Reference proteome</keyword>
<protein>
    <submittedName>
        <fullName evidence="3">Uncharacterized protein DUF998</fullName>
    </submittedName>
</protein>
<keyword evidence="2" id="KW-1133">Transmembrane helix</keyword>
<dbReference type="EMBL" id="RKQN01000001">
    <property type="protein sequence ID" value="RPE81907.1"/>
    <property type="molecule type" value="Genomic_DNA"/>
</dbReference>
<keyword evidence="2" id="KW-0812">Transmembrane</keyword>
<evidence type="ECO:0000256" key="1">
    <source>
        <dbReference type="SAM" id="MobiDB-lite"/>
    </source>
</evidence>
<dbReference type="Pfam" id="PF06197">
    <property type="entry name" value="DUF998"/>
    <property type="match status" value="1"/>
</dbReference>
<reference evidence="3 4" key="1">
    <citation type="submission" date="2018-11" db="EMBL/GenBank/DDBJ databases">
        <title>Genomic Encyclopedia of Type Strains, Phase IV (KMG-IV): sequencing the most valuable type-strain genomes for metagenomic binning, comparative biology and taxonomic classification.</title>
        <authorList>
            <person name="Goeker M."/>
        </authorList>
    </citation>
    <scope>NUCLEOTIDE SEQUENCE [LARGE SCALE GENOMIC DNA]</scope>
    <source>
        <strain evidence="3 4">DSM 25623</strain>
    </source>
</reference>
<keyword evidence="2" id="KW-0472">Membrane</keyword>
<sequence length="244" mass="26041">MTAPPLRRGPARDVPGEDGRAPAADPAPAGRGGAWPRRLGHAALLGTLAFALGVLALHALRPELPWRLAPLSFYLAGPYGAWLKAAYCALALALAALGLGCYAVSTPQRRSAAPAVLFVAGAAALVTTALAHTYLPGQPPTIEQFVHSVSAQAAFLCTTVAMLLQAWRFRADPVWRGRFVPAFVLAALCFVAMWVHALWRELPRGLGQKAVVAAIWLWLALAALWLRRAGRQRDAAAAPEREPR</sequence>
<comment type="caution">
    <text evidence="3">The sequence shown here is derived from an EMBL/GenBank/DDBJ whole genome shotgun (WGS) entry which is preliminary data.</text>
</comment>
<feature type="region of interest" description="Disordered" evidence="1">
    <location>
        <begin position="1"/>
        <end position="32"/>
    </location>
</feature>
<gene>
    <name evidence="3" type="ORF">EDC50_1109</name>
</gene>
<evidence type="ECO:0000256" key="2">
    <source>
        <dbReference type="SAM" id="Phobius"/>
    </source>
</evidence>
<feature type="transmembrane region" description="Helical" evidence="2">
    <location>
        <begin position="81"/>
        <end position="104"/>
    </location>
</feature>
<dbReference type="InterPro" id="IPR009339">
    <property type="entry name" value="DUF998"/>
</dbReference>
<feature type="transmembrane region" description="Helical" evidence="2">
    <location>
        <begin position="116"/>
        <end position="135"/>
    </location>
</feature>
<feature type="transmembrane region" description="Helical" evidence="2">
    <location>
        <begin position="179"/>
        <end position="199"/>
    </location>
</feature>
<name>A0A3N4VXQ5_9GAMM</name>
<dbReference type="Proteomes" id="UP000269708">
    <property type="component" value="Unassembled WGS sequence"/>
</dbReference>
<dbReference type="RefSeq" id="WP_123769417.1">
    <property type="nucleotide sequence ID" value="NZ_RKQN01000001.1"/>
</dbReference>
<organism evidence="3 4">
    <name type="scientific">Vulcaniibacterium tengchongense</name>
    <dbReference type="NCBI Taxonomy" id="1273429"/>
    <lineage>
        <taxon>Bacteria</taxon>
        <taxon>Pseudomonadati</taxon>
        <taxon>Pseudomonadota</taxon>
        <taxon>Gammaproteobacteria</taxon>
        <taxon>Lysobacterales</taxon>
        <taxon>Lysobacteraceae</taxon>
        <taxon>Vulcaniibacterium</taxon>
    </lineage>
</organism>
<feature type="compositionally biased region" description="Low complexity" evidence="1">
    <location>
        <begin position="21"/>
        <end position="32"/>
    </location>
</feature>
<evidence type="ECO:0000313" key="3">
    <source>
        <dbReference type="EMBL" id="RPE81907.1"/>
    </source>
</evidence>
<feature type="transmembrane region" description="Helical" evidence="2">
    <location>
        <begin position="205"/>
        <end position="226"/>
    </location>
</feature>
<accession>A0A3N4VXQ5</accession>
<feature type="compositionally biased region" description="Basic and acidic residues" evidence="1">
    <location>
        <begin position="10"/>
        <end position="20"/>
    </location>
</feature>
<proteinExistence type="predicted"/>